<name>A0AA46DZ83_9FUSO</name>
<evidence type="ECO:0000313" key="2">
    <source>
        <dbReference type="EMBL" id="TDT71470.1"/>
    </source>
</evidence>
<evidence type="ECO:0008006" key="4">
    <source>
        <dbReference type="Google" id="ProtNLM"/>
    </source>
</evidence>
<dbReference type="EMBL" id="SOBG01000003">
    <property type="protein sequence ID" value="TDT71470.1"/>
    <property type="molecule type" value="Genomic_DNA"/>
</dbReference>
<dbReference type="AlphaFoldDB" id="A0AA46DZ83"/>
<organism evidence="2 3">
    <name type="scientific">Hypnocyclicus thermotrophus</name>
    <dbReference type="NCBI Taxonomy" id="1627895"/>
    <lineage>
        <taxon>Bacteria</taxon>
        <taxon>Fusobacteriati</taxon>
        <taxon>Fusobacteriota</taxon>
        <taxon>Fusobacteriia</taxon>
        <taxon>Fusobacteriales</taxon>
        <taxon>Fusobacteriaceae</taxon>
        <taxon>Hypnocyclicus</taxon>
    </lineage>
</organism>
<keyword evidence="3" id="KW-1185">Reference proteome</keyword>
<comment type="caution">
    <text evidence="2">The sequence shown here is derived from an EMBL/GenBank/DDBJ whole genome shotgun (WGS) entry which is preliminary data.</text>
</comment>
<reference evidence="2 3" key="1">
    <citation type="submission" date="2019-03" db="EMBL/GenBank/DDBJ databases">
        <title>Genomic Encyclopedia of Type Strains, Phase IV (KMG-IV): sequencing the most valuable type-strain genomes for metagenomic binning, comparative biology and taxonomic classification.</title>
        <authorList>
            <person name="Goeker M."/>
        </authorList>
    </citation>
    <scope>NUCLEOTIDE SEQUENCE [LARGE SCALE GENOMIC DNA]</scope>
    <source>
        <strain evidence="2 3">DSM 100055</strain>
    </source>
</reference>
<accession>A0AA46DZ83</accession>
<gene>
    <name evidence="2" type="ORF">EV215_0846</name>
</gene>
<keyword evidence="1" id="KW-0732">Signal</keyword>
<evidence type="ECO:0000313" key="3">
    <source>
        <dbReference type="Proteomes" id="UP000294678"/>
    </source>
</evidence>
<protein>
    <recommendedName>
        <fullName evidence="4">LPP20 lipoprotein</fullName>
    </recommendedName>
</protein>
<evidence type="ECO:0000256" key="1">
    <source>
        <dbReference type="SAM" id="SignalP"/>
    </source>
</evidence>
<sequence>MKKIFLFLFILMFSLSFSEDTFHIYKIQNKAPWWLNNYIITGVNSAIGSAAKSPNKTIDQIRKEAITSARVELAANKKVMIKSQLNTERTNNGTKTKITTQENIKEELSPTLVDSYEDNDFYYVWLVELNNNTEQEKLNNFIKNNNLNEKKYKENILKYKDEIVIVDKKLNTVTLNYGKNRNIKPHQIYNVYQLSNKLKNAVTNETEDFAKEKIGEIEITEVFNTTSNAKIINLTKLLSIKKGNIAIYSGFDKELYNYKKKLKKERKLSKYPLDTTYFSTGNEIERSTSLKPHNYFLKIKTNFKGNNNISLQYGIFDFTELSLKQYFANNNYTEFGIKLGIPVETPYYSYAKYIFGAKYTFKSQGLQNTLDALVDYYISDITLLNIDYRFYLEKNNNKQYEELYTTLAFLLNEKANLGIEGNIDNNFDINSASLATKLNINVSNGSNLEFGIKWDNQRTYMLSYENKGIF</sequence>
<dbReference type="Proteomes" id="UP000294678">
    <property type="component" value="Unassembled WGS sequence"/>
</dbReference>
<feature type="chain" id="PRO_5041200522" description="LPP20 lipoprotein" evidence="1">
    <location>
        <begin position="19"/>
        <end position="470"/>
    </location>
</feature>
<proteinExistence type="predicted"/>
<feature type="signal peptide" evidence="1">
    <location>
        <begin position="1"/>
        <end position="18"/>
    </location>
</feature>
<dbReference type="RefSeq" id="WP_134112737.1">
    <property type="nucleotide sequence ID" value="NZ_SOBG01000003.1"/>
</dbReference>